<evidence type="ECO:0000313" key="6">
    <source>
        <dbReference type="Proteomes" id="UP001236014"/>
    </source>
</evidence>
<accession>A0A9Y2ICB9</accession>
<protein>
    <submittedName>
        <fullName evidence="5">Carboxypeptidase regulatory-like domain-containing protein</fullName>
    </submittedName>
</protein>
<reference evidence="5 6" key="1">
    <citation type="submission" date="2023-06" db="EMBL/GenBank/DDBJ databases">
        <authorList>
            <person name="Oyuntsetseg B."/>
            <person name="Kim S.B."/>
        </authorList>
    </citation>
    <scope>NUCLEOTIDE SEQUENCE [LARGE SCALE GENOMIC DNA]</scope>
    <source>
        <strain evidence="5 6">2-15</strain>
    </source>
</reference>
<name>A0A9Y2ICB9_9PSEU</name>
<comment type="similarity">
    <text evidence="1">Belongs to the serine-aspartate repeat-containing protein (SDr) family.</text>
</comment>
<keyword evidence="3 4" id="KW-0732">Signal</keyword>
<dbReference type="InterPro" id="IPR013783">
    <property type="entry name" value="Ig-like_fold"/>
</dbReference>
<dbReference type="Gene3D" id="2.60.40.10">
    <property type="entry name" value="Immunoglobulins"/>
    <property type="match status" value="1"/>
</dbReference>
<evidence type="ECO:0000256" key="3">
    <source>
        <dbReference type="ARBA" id="ARBA00022729"/>
    </source>
</evidence>
<dbReference type="SUPFAM" id="SSF49464">
    <property type="entry name" value="Carboxypeptidase regulatory domain-like"/>
    <property type="match status" value="2"/>
</dbReference>
<evidence type="ECO:0000256" key="2">
    <source>
        <dbReference type="ARBA" id="ARBA00022525"/>
    </source>
</evidence>
<dbReference type="KEGG" id="acab:QRX50_39675"/>
<dbReference type="InterPro" id="IPR008969">
    <property type="entry name" value="CarboxyPept-like_regulatory"/>
</dbReference>
<keyword evidence="6" id="KW-1185">Reference proteome</keyword>
<dbReference type="RefSeq" id="WP_285968208.1">
    <property type="nucleotide sequence ID" value="NZ_CP127294.1"/>
</dbReference>
<sequence length="587" mass="61083">MHRRRSLVLAVVSAALVLVGTAAPAVASENGIDGVVTDARTGAPVRGAWVQVHDSSGAGITGAGTDDTGHYDVSLQPGQYTLEVMATEYDTLVTDPVTSPGTVPVALVPYEYGGLAGTFVRGPGRPVAGAAVQLADPNGNDVARTVTGADGGYRFDHVKTGKYKRRYYWPENAEQWYPGQTDPYQAKLVEVTAGADTVVDETALPTGSAELTVTDDASHRPLPGACVSASGVGQWANACADSAGKVRFPVLRAGTYQFRIGAEGHLDDVLNADVLADETTELASKLLKRAKLSVSFADAATGAPVGDACLAIVDPTQHGSVSPDNMSCAFGTGKLDLDFLWPGKYRFFAVPGNVAGGDGVHGSQWVGARGGTGDVEKATWFEIKPGQTTDVRVKFDAAGSITGKVTDAATGAPVSEVCPGVTAAWSGDNHPWGVQCTYTEGRYTIGGLGPYDWRVQFPDMTGAHAWQWSGGASDRFSARPVPVTAGAATTLDAALKPAGKITGKVLDATLPMQWVAVNAYNARTGDPAGPDGLVTSAGQYTLPGLATQDVRIEWWHGSQGPLEYPRSVPVVTGRETSGIDLRVPAVS</sequence>
<proteinExistence type="inferred from homology"/>
<keyword evidence="2" id="KW-0964">Secreted</keyword>
<dbReference type="Pfam" id="PF13620">
    <property type="entry name" value="CarboxypepD_reg"/>
    <property type="match status" value="3"/>
</dbReference>
<dbReference type="GO" id="GO:0005975">
    <property type="term" value="P:carbohydrate metabolic process"/>
    <property type="evidence" value="ECO:0007669"/>
    <property type="project" value="UniProtKB-ARBA"/>
</dbReference>
<evidence type="ECO:0000313" key="5">
    <source>
        <dbReference type="EMBL" id="WIX77467.1"/>
    </source>
</evidence>
<dbReference type="Proteomes" id="UP001236014">
    <property type="component" value="Chromosome"/>
</dbReference>
<dbReference type="EMBL" id="CP127294">
    <property type="protein sequence ID" value="WIX77467.1"/>
    <property type="molecule type" value="Genomic_DNA"/>
</dbReference>
<evidence type="ECO:0000256" key="1">
    <source>
        <dbReference type="ARBA" id="ARBA00007257"/>
    </source>
</evidence>
<dbReference type="SUPFAM" id="SSF49478">
    <property type="entry name" value="Cna protein B-type domain"/>
    <property type="match status" value="1"/>
</dbReference>
<dbReference type="PANTHER" id="PTHR36108">
    <property type="entry name" value="COLOSSIN-B-RELATED"/>
    <property type="match status" value="1"/>
</dbReference>
<evidence type="ECO:0000256" key="4">
    <source>
        <dbReference type="SAM" id="SignalP"/>
    </source>
</evidence>
<dbReference type="PANTHER" id="PTHR36108:SF13">
    <property type="entry name" value="COLOSSIN-B-RELATED"/>
    <property type="match status" value="1"/>
</dbReference>
<dbReference type="AlphaFoldDB" id="A0A9Y2ICB9"/>
<gene>
    <name evidence="5" type="ORF">QRX50_39675</name>
</gene>
<organism evidence="5 6">
    <name type="scientific">Amycolatopsis carbonis</name>
    <dbReference type="NCBI Taxonomy" id="715471"/>
    <lineage>
        <taxon>Bacteria</taxon>
        <taxon>Bacillati</taxon>
        <taxon>Actinomycetota</taxon>
        <taxon>Actinomycetes</taxon>
        <taxon>Pseudonocardiales</taxon>
        <taxon>Pseudonocardiaceae</taxon>
        <taxon>Amycolatopsis</taxon>
    </lineage>
</organism>
<dbReference type="Gene3D" id="2.60.40.1120">
    <property type="entry name" value="Carboxypeptidase-like, regulatory domain"/>
    <property type="match status" value="2"/>
</dbReference>
<feature type="signal peptide" evidence="4">
    <location>
        <begin position="1"/>
        <end position="27"/>
    </location>
</feature>
<feature type="chain" id="PRO_5040730224" evidence="4">
    <location>
        <begin position="28"/>
        <end position="587"/>
    </location>
</feature>